<proteinExistence type="predicted"/>
<feature type="transmembrane region" description="Helical" evidence="1">
    <location>
        <begin position="528"/>
        <end position="551"/>
    </location>
</feature>
<accession>A0A2M9HEM6</accession>
<reference evidence="2 3" key="1">
    <citation type="submission" date="2017-10" db="EMBL/GenBank/DDBJ databases">
        <title>Draft genome sequences of strains TRE 1, TRE 9, TRE H and TRI 7, isolated from tamarins, belonging to four potential novel Bifidobacterium species.</title>
        <authorList>
            <person name="Mattarelli P."/>
            <person name="Modesto M."/>
            <person name="Puglisi E."/>
            <person name="Morelli L."/>
            <person name="Spezio C."/>
            <person name="Bonetti A."/>
            <person name="Sandri C."/>
        </authorList>
    </citation>
    <scope>NUCLEOTIDE SEQUENCE [LARGE SCALE GENOMIC DNA]</scope>
    <source>
        <strain evidence="3">TRI7</strain>
    </source>
</reference>
<feature type="transmembrane region" description="Helical" evidence="1">
    <location>
        <begin position="467"/>
        <end position="488"/>
    </location>
</feature>
<dbReference type="Gene3D" id="3.40.50.1820">
    <property type="entry name" value="alpha/beta hydrolase"/>
    <property type="match status" value="1"/>
</dbReference>
<dbReference type="EMBL" id="PEBK01000005">
    <property type="protein sequence ID" value="PJM75266.1"/>
    <property type="molecule type" value="Genomic_DNA"/>
</dbReference>
<sequence length="553" mass="59118">MMTIGVTTLVLLVVFALLGQAMAPSWKVEPFEDHIALGSSDVAVRANRPVAVHEGAYRVRTVNLTVTTGDGARIRAVLREPVNAPSDRPACLFIHGSGTGSAHDFADIASSMASAGITTLVPEKRLDDYSWIHRDYARFADDYGRALTLLRSRHGVDPARTGLYAESEGTWIATLMTDRDEHIGFAILSSAPVVSGRQLMAMAASAYLQRAGAPAQVSDNVAKLMSMDFAPFDLRYGDFDARRYLPSLTMPVLVNYGVLDTAMPIEQGAETIIAAAHRSGNDNVTVRYFRANHQMRAGEGLFTPGLPLADGYTHTLDDWVNAVAAGTKADGWATARIAGVTPDQRFTAPRWTSSGLIGSLGLLCAMTVAAVLAPLLAAVAALALAVGKRFGTRRSGTRRSGIRGSDTRRAGSRRFRLRHGRFDAGLARLLVVSGTVPTLIVLMLHVYLGFVGWSAVMLHDRTALLAFGWAALRIAALGNMVFVAWLIVRCRDELRRRGTDAADRGADPHDAGPSGDVPGPAIVGPGHWLTAALVVVGALLSLAVMAFWGLFGL</sequence>
<evidence type="ECO:0000313" key="3">
    <source>
        <dbReference type="Proteomes" id="UP000231451"/>
    </source>
</evidence>
<evidence type="ECO:0000313" key="2">
    <source>
        <dbReference type="EMBL" id="PJM75266.1"/>
    </source>
</evidence>
<dbReference type="PANTHER" id="PTHR43265:SF1">
    <property type="entry name" value="ESTERASE ESTD"/>
    <property type="match status" value="1"/>
</dbReference>
<dbReference type="PANTHER" id="PTHR43265">
    <property type="entry name" value="ESTERASE ESTD"/>
    <property type="match status" value="1"/>
</dbReference>
<keyword evidence="1" id="KW-0472">Membrane</keyword>
<dbReference type="RefSeq" id="WP_100513091.1">
    <property type="nucleotide sequence ID" value="NZ_PEBK01000005.1"/>
</dbReference>
<gene>
    <name evidence="2" type="ORF">CSQ87_06705</name>
</gene>
<dbReference type="InterPro" id="IPR053145">
    <property type="entry name" value="AB_hydrolase_Est10"/>
</dbReference>
<organism evidence="2 3">
    <name type="scientific">Bifidobacterium simiarum</name>
    <dbReference type="NCBI Taxonomy" id="2045441"/>
    <lineage>
        <taxon>Bacteria</taxon>
        <taxon>Bacillati</taxon>
        <taxon>Actinomycetota</taxon>
        <taxon>Actinomycetes</taxon>
        <taxon>Bifidobacteriales</taxon>
        <taxon>Bifidobacteriaceae</taxon>
        <taxon>Bifidobacterium</taxon>
    </lineage>
</organism>
<keyword evidence="1" id="KW-1133">Transmembrane helix</keyword>
<keyword evidence="3" id="KW-1185">Reference proteome</keyword>
<comment type="caution">
    <text evidence="2">The sequence shown here is derived from an EMBL/GenBank/DDBJ whole genome shotgun (WGS) entry which is preliminary data.</text>
</comment>
<feature type="transmembrane region" description="Helical" evidence="1">
    <location>
        <begin position="360"/>
        <end position="386"/>
    </location>
</feature>
<keyword evidence="1" id="KW-0812">Transmembrane</keyword>
<dbReference type="SUPFAM" id="SSF53474">
    <property type="entry name" value="alpha/beta-Hydrolases"/>
    <property type="match status" value="1"/>
</dbReference>
<dbReference type="GO" id="GO:0052689">
    <property type="term" value="F:carboxylic ester hydrolase activity"/>
    <property type="evidence" value="ECO:0007669"/>
    <property type="project" value="TreeGrafter"/>
</dbReference>
<feature type="transmembrane region" description="Helical" evidence="1">
    <location>
        <begin position="426"/>
        <end position="447"/>
    </location>
</feature>
<keyword evidence="2" id="KW-0378">Hydrolase</keyword>
<evidence type="ECO:0000256" key="1">
    <source>
        <dbReference type="SAM" id="Phobius"/>
    </source>
</evidence>
<dbReference type="InterPro" id="IPR029058">
    <property type="entry name" value="AB_hydrolase_fold"/>
</dbReference>
<dbReference type="OrthoDB" id="9765647at2"/>
<name>A0A2M9HEM6_9BIFI</name>
<dbReference type="AlphaFoldDB" id="A0A2M9HEM6"/>
<protein>
    <submittedName>
        <fullName evidence="2">Alpha/beta hydrolase</fullName>
    </submittedName>
</protein>
<dbReference type="Proteomes" id="UP000231451">
    <property type="component" value="Unassembled WGS sequence"/>
</dbReference>